<keyword evidence="1" id="KW-0812">Transmembrane</keyword>
<sequence>MEQNDSDVWAPRVFYAIMGGCILFMLSAYIFAF</sequence>
<protein>
    <submittedName>
        <fullName evidence="2">Uncharacterized protein</fullName>
    </submittedName>
</protein>
<accession>A0A382MJ41</accession>
<dbReference type="EMBL" id="UINC01094083">
    <property type="protein sequence ID" value="SVC49013.1"/>
    <property type="molecule type" value="Genomic_DNA"/>
</dbReference>
<dbReference type="AlphaFoldDB" id="A0A382MJ41"/>
<organism evidence="2">
    <name type="scientific">marine metagenome</name>
    <dbReference type="NCBI Taxonomy" id="408172"/>
    <lineage>
        <taxon>unclassified sequences</taxon>
        <taxon>metagenomes</taxon>
        <taxon>ecological metagenomes</taxon>
    </lineage>
</organism>
<evidence type="ECO:0000313" key="2">
    <source>
        <dbReference type="EMBL" id="SVC49013.1"/>
    </source>
</evidence>
<reference evidence="2" key="1">
    <citation type="submission" date="2018-05" db="EMBL/GenBank/DDBJ databases">
        <authorList>
            <person name="Lanie J.A."/>
            <person name="Ng W.-L."/>
            <person name="Kazmierczak K.M."/>
            <person name="Andrzejewski T.M."/>
            <person name="Davidsen T.M."/>
            <person name="Wayne K.J."/>
            <person name="Tettelin H."/>
            <person name="Glass J.I."/>
            <person name="Rusch D."/>
            <person name="Podicherti R."/>
            <person name="Tsui H.-C.T."/>
            <person name="Winkler M.E."/>
        </authorList>
    </citation>
    <scope>NUCLEOTIDE SEQUENCE</scope>
</reference>
<proteinExistence type="predicted"/>
<name>A0A382MJ41_9ZZZZ</name>
<evidence type="ECO:0000256" key="1">
    <source>
        <dbReference type="SAM" id="Phobius"/>
    </source>
</evidence>
<keyword evidence="1" id="KW-0472">Membrane</keyword>
<keyword evidence="1" id="KW-1133">Transmembrane helix</keyword>
<gene>
    <name evidence="2" type="ORF">METZ01_LOCUS301867</name>
</gene>
<feature type="transmembrane region" description="Helical" evidence="1">
    <location>
        <begin position="12"/>
        <end position="32"/>
    </location>
</feature>